<comment type="caution">
    <text evidence="3">The sequence shown here is derived from an EMBL/GenBank/DDBJ whole genome shotgun (WGS) entry which is preliminary data.</text>
</comment>
<dbReference type="InterPro" id="IPR000504">
    <property type="entry name" value="RRM_dom"/>
</dbReference>
<keyword evidence="4" id="KW-1185">Reference proteome</keyword>
<dbReference type="CDD" id="cd00590">
    <property type="entry name" value="RRM_SF"/>
    <property type="match status" value="1"/>
</dbReference>
<dbReference type="OrthoDB" id="4207594at2759"/>
<protein>
    <recommendedName>
        <fullName evidence="2">RRM domain-containing protein</fullName>
    </recommendedName>
</protein>
<evidence type="ECO:0000313" key="4">
    <source>
        <dbReference type="Proteomes" id="UP000186922"/>
    </source>
</evidence>
<evidence type="ECO:0000313" key="3">
    <source>
        <dbReference type="EMBL" id="GAV05112.1"/>
    </source>
</evidence>
<dbReference type="GO" id="GO:0003723">
    <property type="term" value="F:RNA binding"/>
    <property type="evidence" value="ECO:0007669"/>
    <property type="project" value="UniProtKB-UniRule"/>
</dbReference>
<dbReference type="SMART" id="SM00360">
    <property type="entry name" value="RRM"/>
    <property type="match status" value="1"/>
</dbReference>
<dbReference type="PROSITE" id="PS50102">
    <property type="entry name" value="RRM"/>
    <property type="match status" value="1"/>
</dbReference>
<gene>
    <name evidence="3" type="primary">RvY_15289</name>
    <name evidence="3" type="synonym">RvY_15289.2</name>
    <name evidence="3" type="ORF">RvY_15289-2</name>
</gene>
<name>A0A1D1VUD0_RAMVA</name>
<dbReference type="AlphaFoldDB" id="A0A1D1VUD0"/>
<accession>A0A1D1VUD0</accession>
<feature type="domain" description="RRM" evidence="2">
    <location>
        <begin position="11"/>
        <end position="92"/>
    </location>
</feature>
<reference evidence="3 4" key="1">
    <citation type="journal article" date="2016" name="Nat. Commun.">
        <title>Extremotolerant tardigrade genome and improved radiotolerance of human cultured cells by tardigrade-unique protein.</title>
        <authorList>
            <person name="Hashimoto T."/>
            <person name="Horikawa D.D."/>
            <person name="Saito Y."/>
            <person name="Kuwahara H."/>
            <person name="Kozuka-Hata H."/>
            <person name="Shin-I T."/>
            <person name="Minakuchi Y."/>
            <person name="Ohishi K."/>
            <person name="Motoyama A."/>
            <person name="Aizu T."/>
            <person name="Enomoto A."/>
            <person name="Kondo K."/>
            <person name="Tanaka S."/>
            <person name="Hara Y."/>
            <person name="Koshikawa S."/>
            <person name="Sagara H."/>
            <person name="Miura T."/>
            <person name="Yokobori S."/>
            <person name="Miyagawa K."/>
            <person name="Suzuki Y."/>
            <person name="Kubo T."/>
            <person name="Oyama M."/>
            <person name="Kohara Y."/>
            <person name="Fujiyama A."/>
            <person name="Arakawa K."/>
            <person name="Katayama T."/>
            <person name="Toyoda A."/>
            <person name="Kunieda T."/>
        </authorList>
    </citation>
    <scope>NUCLEOTIDE SEQUENCE [LARGE SCALE GENOMIC DNA]</scope>
    <source>
        <strain evidence="3 4">YOKOZUNA-1</strain>
    </source>
</reference>
<dbReference type="SUPFAM" id="SSF54928">
    <property type="entry name" value="RNA-binding domain, RBD"/>
    <property type="match status" value="1"/>
</dbReference>
<dbReference type="InterPro" id="IPR012677">
    <property type="entry name" value="Nucleotide-bd_a/b_plait_sf"/>
</dbReference>
<evidence type="ECO:0000256" key="1">
    <source>
        <dbReference type="PROSITE-ProRule" id="PRU00176"/>
    </source>
</evidence>
<evidence type="ECO:0000259" key="2">
    <source>
        <dbReference type="PROSITE" id="PS50102"/>
    </source>
</evidence>
<organism evidence="3 4">
    <name type="scientific">Ramazzottius varieornatus</name>
    <name type="common">Water bear</name>
    <name type="synonym">Tardigrade</name>
    <dbReference type="NCBI Taxonomy" id="947166"/>
    <lineage>
        <taxon>Eukaryota</taxon>
        <taxon>Metazoa</taxon>
        <taxon>Ecdysozoa</taxon>
        <taxon>Tardigrada</taxon>
        <taxon>Eutardigrada</taxon>
        <taxon>Parachela</taxon>
        <taxon>Hypsibioidea</taxon>
        <taxon>Ramazzottiidae</taxon>
        <taxon>Ramazzottius</taxon>
    </lineage>
</organism>
<dbReference type="Pfam" id="PF00076">
    <property type="entry name" value="RRM_1"/>
    <property type="match status" value="1"/>
</dbReference>
<dbReference type="Proteomes" id="UP000186922">
    <property type="component" value="Unassembled WGS sequence"/>
</dbReference>
<dbReference type="InterPro" id="IPR035979">
    <property type="entry name" value="RBD_domain_sf"/>
</dbReference>
<proteinExistence type="predicted"/>
<sequence>MLMAFSACRRRKMVVSNLARETTVKSLVEYFRRYGQVNSVQMNGALKDDGPASAVLEFHNPISVKDAVERGQHVVDGQIVTCKPYQVDRVVESILWTTNNDNG</sequence>
<keyword evidence="1" id="KW-0694">RNA-binding</keyword>
<dbReference type="Gene3D" id="3.30.70.330">
    <property type="match status" value="1"/>
</dbReference>
<dbReference type="EMBL" id="BDGG01000011">
    <property type="protein sequence ID" value="GAV05112.1"/>
    <property type="molecule type" value="Genomic_DNA"/>
</dbReference>